<accession>E6Y0J7</accession>
<sequence length="213" mass="23047">MTDGMYDENFDTKALDDSFGAWVEVDNWKDVTTRLRSMKFALQADRDKIPGILSELRIACPYSAFKRFPDKQVYSKLSKEAIVAVAQVQAASSFKRRADEKNAVSGLVTANVQQASASGTVPAGSATIVRPPRENDSAFQEDNFSFGKFDDAATAFHKALAYLEGLSMVPMYRRYFEKKYDTKWVAAPSAAAPSVGGTGAPAPGGGGVVRPNA</sequence>
<evidence type="ECO:0000313" key="6">
    <source>
        <dbReference type="EMBL" id="ABE27880.1"/>
    </source>
</evidence>
<dbReference type="SUPFAM" id="SSF47195">
    <property type="entry name" value="TMV-like viral coat proteins"/>
    <property type="match status" value="1"/>
</dbReference>
<protein>
    <submittedName>
        <fullName evidence="5">Capsid protein</fullName>
    </submittedName>
</protein>
<dbReference type="EMBL" id="DQ448613">
    <property type="protein sequence ID" value="ABE27877.1"/>
    <property type="molecule type" value="Genomic_RNA"/>
</dbReference>
<keyword evidence="3" id="KW-0946">Virion</keyword>
<dbReference type="EMBL" id="DQ448614">
    <property type="protein sequence ID" value="ABE27880.1"/>
    <property type="molecule type" value="Genomic_RNA"/>
</dbReference>
<evidence type="ECO:0000256" key="1">
    <source>
        <dbReference type="ARBA" id="ARBA00004328"/>
    </source>
</evidence>
<feature type="region of interest" description="Disordered" evidence="4">
    <location>
        <begin position="190"/>
        <end position="213"/>
    </location>
</feature>
<comment type="subcellular location">
    <subcellularLocation>
        <location evidence="1">Virion</location>
    </subcellularLocation>
</comment>
<reference evidence="5" key="1">
    <citation type="submission" date="2006-03" db="EMBL/GenBank/DDBJ databases">
        <authorList>
            <person name="Duarte I.M."/>
        </authorList>
    </citation>
    <scope>NUCLEOTIDE SEQUENCE</scope>
    <source>
        <strain evidence="5">TRV-PhB1-28</strain>
        <strain evidence="6">TRV-PmC9-2</strain>
    </source>
</reference>
<proteinExistence type="predicted"/>
<dbReference type="Pfam" id="PF00721">
    <property type="entry name" value="TMV_coat"/>
    <property type="match status" value="1"/>
</dbReference>
<dbReference type="GO" id="GO:0005198">
    <property type="term" value="F:structural molecule activity"/>
    <property type="evidence" value="ECO:0007669"/>
    <property type="project" value="InterPro"/>
</dbReference>
<name>E6Y0J7_9VIRU</name>
<evidence type="ECO:0000313" key="5">
    <source>
        <dbReference type="EMBL" id="ABE27877.1"/>
    </source>
</evidence>
<dbReference type="GO" id="GO:0019028">
    <property type="term" value="C:viral capsid"/>
    <property type="evidence" value="ECO:0007669"/>
    <property type="project" value="UniProtKB-KW"/>
</dbReference>
<keyword evidence="2" id="KW-0167">Capsid protein</keyword>
<evidence type="ECO:0000256" key="3">
    <source>
        <dbReference type="ARBA" id="ARBA00022844"/>
    </source>
</evidence>
<dbReference type="Gene3D" id="1.20.120.70">
    <property type="entry name" value="Tobacco mosaic virus-like, coat protein"/>
    <property type="match status" value="1"/>
</dbReference>
<evidence type="ECO:0000256" key="2">
    <source>
        <dbReference type="ARBA" id="ARBA00022561"/>
    </source>
</evidence>
<feature type="compositionally biased region" description="Gly residues" evidence="4">
    <location>
        <begin position="196"/>
        <end position="213"/>
    </location>
</feature>
<dbReference type="InterPro" id="IPR001337">
    <property type="entry name" value="TMV-like_coat"/>
</dbReference>
<evidence type="ECO:0000256" key="4">
    <source>
        <dbReference type="SAM" id="MobiDB-lite"/>
    </source>
</evidence>
<organism evidence="5">
    <name type="scientific">Tobacco rattle virus</name>
    <dbReference type="NCBI Taxonomy" id="12295"/>
    <lineage>
        <taxon>Viruses</taxon>
        <taxon>Riboviria</taxon>
        <taxon>Orthornavirae</taxon>
        <taxon>Kitrinoviricota</taxon>
        <taxon>Alsuviricetes</taxon>
        <taxon>Martellivirales</taxon>
        <taxon>Virgaviridae</taxon>
        <taxon>Tobravirus</taxon>
        <taxon>Tobravirus tabaci</taxon>
    </lineage>
</organism>
<dbReference type="InterPro" id="IPR036417">
    <property type="entry name" value="TMV-like_coat_sf"/>
</dbReference>